<evidence type="ECO:0000313" key="7">
    <source>
        <dbReference type="Proteomes" id="UP001174691"/>
    </source>
</evidence>
<evidence type="ECO:0000256" key="3">
    <source>
        <dbReference type="ARBA" id="ARBA00022786"/>
    </source>
</evidence>
<dbReference type="Gene3D" id="1.25.10.10">
    <property type="entry name" value="Leucine-rich Repeat Variant"/>
    <property type="match status" value="1"/>
</dbReference>
<evidence type="ECO:0000256" key="4">
    <source>
        <dbReference type="SAM" id="MobiDB-lite"/>
    </source>
</evidence>
<dbReference type="InterPro" id="IPR039852">
    <property type="entry name" value="CAND1/CAND2"/>
</dbReference>
<keyword evidence="7" id="KW-1185">Reference proteome</keyword>
<dbReference type="InterPro" id="IPR013932">
    <property type="entry name" value="TATA-bd_TIP120"/>
</dbReference>
<evidence type="ECO:0000313" key="6">
    <source>
        <dbReference type="EMBL" id="KAJ9158294.1"/>
    </source>
</evidence>
<dbReference type="Pfam" id="PF08623">
    <property type="entry name" value="TIP120"/>
    <property type="match status" value="1"/>
</dbReference>
<dbReference type="Pfam" id="PF25782">
    <property type="entry name" value="TPR_CAND1"/>
    <property type="match status" value="1"/>
</dbReference>
<protein>
    <recommendedName>
        <fullName evidence="5">TATA-binding protein interacting (TIP20) domain-containing protein</fullName>
    </recommendedName>
</protein>
<accession>A0AA38S8Q1</accession>
<keyword evidence="2" id="KW-0677">Repeat</keyword>
<dbReference type="PANTHER" id="PTHR12696">
    <property type="entry name" value="TIP120"/>
    <property type="match status" value="1"/>
</dbReference>
<keyword evidence="3" id="KW-0833">Ubl conjugation pathway</keyword>
<feature type="compositionally biased region" description="Acidic residues" evidence="4">
    <location>
        <begin position="365"/>
        <end position="399"/>
    </location>
</feature>
<evidence type="ECO:0000259" key="5">
    <source>
        <dbReference type="Pfam" id="PF08623"/>
    </source>
</evidence>
<name>A0AA38S8Q1_9PEZI</name>
<comment type="similarity">
    <text evidence="1">Belongs to the CAND family.</text>
</comment>
<dbReference type="SUPFAM" id="SSF48371">
    <property type="entry name" value="ARM repeat"/>
    <property type="match status" value="1"/>
</dbReference>
<feature type="region of interest" description="Disordered" evidence="4">
    <location>
        <begin position="364"/>
        <end position="399"/>
    </location>
</feature>
<sequence length="1359" mass="146643">MASTLPANPSNQTIYMLLPKISDADPDFRFMALSDLHTVLSTGKQDILAHDYSTAARTVDLVVKSLDDQNGEVQNQAIKVLGPLVKKLPSQLIAPMMEKLSSLKLKNSVDNSVAYLALRTVIEAFQRPIPGVTPGREVQEAYGSISRILIPRFLGRHTSLKDSKSASLLSEGVLTSDEVPPDAVDVVIEVVRCFGTSLNAVETEALQDAVVNLLEKDKGNSAVKKRAVVALSMLAHYLSSDMLNKFIDRASAALGSSDIAPVTRRLYINVLGSMARSIPQRFGPHVNTLAPYILQVLGEDELQARLDEVNEGQGDSGLEFDEVREAALVALEAFLASCPTQMRQFTDDSLSACLRYLKFDPNYAQDDDEDMEVDDEDDEDGAFDDEDDEFEEDAGFDDDDDASWKVRRCAAKALHTIISTRSSGDLLDNGVLYGRAAPALVKRFNEREENVRLEVFSALSLLVRKTGEGVIPDFSLDPQNEYLALNPPSSSRKRRRQSSAAGASAFALAGTGLASPTAEKIPASGSRADLARLVPSIVKGATNLLKGKLVPTKQAVVTLLDDVVAVQRGGLGEYFDQIMDPILDSIKQSSSSGSTSALSGTGGTASATVTTLRIAALRLIGDIARNHSSSVLQPYLTKIVAGVTGAVHDRFYKLSGEAIQAAEEVIKAITPPRSKRTAQKYKSELSKLYTVVLDRVSSNDADTEVRNKALHALGILLSRTSGGDGTALLAEADRQAALNELLKRLTAETTRLAAVRAIDTVAALSTDGSFSFDDQWVQQVATELSAQLRKANRSLRGSSVQALKHLVLSPAVKSNFSDATVESIVSNLVPVIHNNDAQLLGPGLLVLARLVSAKPKLVLTPELIASLCELLRSTVAGTVLDSLLAFVNEVGATGLGQPLMGALLKDVGVNGDPAVVGKVIGTLLVASGNTAGVTLDNFMQEIKANAQDSARASLALAVLGEAGLRLGAKSPVQPNIFLDQFSSSLGKVSMAAAVALGRAGAGNIPMYLPVILKDLQKPGPTQYLLLQSVKEILQQAAVSQIGDDEQANIGKFADSVWNQLLAAADAEDNKAVCAECVGRLVIIDPQTYMVKLQGLLRDKSPVIRAIAVQALRYTLPDDNEAFDMILKTYLVDMLRTMLDDKDMEIRRHAMSTLNSAAHNKPELIHGQLGQLMPYVMKESVIKPELVREVQMGPFKHTVDDGLEVRKAAYETLYALMETAFSRISIIDLYDRIIAGLRDDNDIRGLCNLMVSKLVLIDPEETARRLDAIAEAFRATLSTKLKESAVKQEIEKQEEANKSVLRVTLLLGDKLKSALNTTGSGAQNQVWTSYWEWVHKDSNFQSQIKNLREESKELSGGGSS</sequence>
<reference evidence="6" key="1">
    <citation type="submission" date="2022-07" db="EMBL/GenBank/DDBJ databases">
        <title>Fungi with potential for degradation of polypropylene.</title>
        <authorList>
            <person name="Gostincar C."/>
        </authorList>
    </citation>
    <scope>NUCLEOTIDE SEQUENCE</scope>
    <source>
        <strain evidence="6">EXF-13287</strain>
    </source>
</reference>
<comment type="caution">
    <text evidence="6">The sequence shown here is derived from an EMBL/GenBank/DDBJ whole genome shotgun (WGS) entry which is preliminary data.</text>
</comment>
<organism evidence="6 7">
    <name type="scientific">Coniochaeta hoffmannii</name>
    <dbReference type="NCBI Taxonomy" id="91930"/>
    <lineage>
        <taxon>Eukaryota</taxon>
        <taxon>Fungi</taxon>
        <taxon>Dikarya</taxon>
        <taxon>Ascomycota</taxon>
        <taxon>Pezizomycotina</taxon>
        <taxon>Sordariomycetes</taxon>
        <taxon>Sordariomycetidae</taxon>
        <taxon>Coniochaetales</taxon>
        <taxon>Coniochaetaceae</taxon>
        <taxon>Coniochaeta</taxon>
    </lineage>
</organism>
<evidence type="ECO:0000256" key="1">
    <source>
        <dbReference type="ARBA" id="ARBA00007657"/>
    </source>
</evidence>
<dbReference type="InterPro" id="IPR016024">
    <property type="entry name" value="ARM-type_fold"/>
</dbReference>
<dbReference type="EMBL" id="JANBVN010000039">
    <property type="protein sequence ID" value="KAJ9158294.1"/>
    <property type="molecule type" value="Genomic_DNA"/>
</dbReference>
<proteinExistence type="inferred from homology"/>
<feature type="domain" description="TATA-binding protein interacting (TIP20)" evidence="5">
    <location>
        <begin position="1163"/>
        <end position="1334"/>
    </location>
</feature>
<dbReference type="InterPro" id="IPR011989">
    <property type="entry name" value="ARM-like"/>
</dbReference>
<dbReference type="Proteomes" id="UP001174691">
    <property type="component" value="Unassembled WGS sequence"/>
</dbReference>
<dbReference type="GO" id="GO:0010265">
    <property type="term" value="P:SCF complex assembly"/>
    <property type="evidence" value="ECO:0007669"/>
    <property type="project" value="InterPro"/>
</dbReference>
<evidence type="ECO:0000256" key="2">
    <source>
        <dbReference type="ARBA" id="ARBA00022737"/>
    </source>
</evidence>
<gene>
    <name evidence="6" type="ORF">NKR19_g3479</name>
</gene>